<dbReference type="Pfam" id="PF00122">
    <property type="entry name" value="E1-E2_ATPase"/>
    <property type="match status" value="1"/>
</dbReference>
<keyword evidence="5" id="KW-0109">Calcium transport</keyword>
<dbReference type="SFLD" id="SFLDF00027">
    <property type="entry name" value="p-type_atpase"/>
    <property type="match status" value="1"/>
</dbReference>
<keyword evidence="12 16" id="KW-1133">Transmembrane helix</keyword>
<dbReference type="SUPFAM" id="SSF56784">
    <property type="entry name" value="HAD-like"/>
    <property type="match status" value="1"/>
</dbReference>
<dbReference type="PRINTS" id="PR00119">
    <property type="entry name" value="CATATPASE"/>
</dbReference>
<evidence type="ECO:0000256" key="15">
    <source>
        <dbReference type="ARBA" id="ARBA00048694"/>
    </source>
</evidence>
<dbReference type="PRINTS" id="PR00120">
    <property type="entry name" value="HATPASE"/>
</dbReference>
<dbReference type="EMBL" id="AFGF01000126">
    <property type="protein sequence ID" value="EGO63237.1"/>
    <property type="molecule type" value="Genomic_DNA"/>
</dbReference>
<dbReference type="Gene3D" id="2.70.150.10">
    <property type="entry name" value="Calcium-transporting ATPase, cytoplasmic transduction domain A"/>
    <property type="match status" value="1"/>
</dbReference>
<feature type="domain" description="Cation-transporting P-type ATPase N-terminal" evidence="17">
    <location>
        <begin position="5"/>
        <end position="79"/>
    </location>
</feature>
<keyword evidence="8" id="KW-0106">Calcium</keyword>
<evidence type="ECO:0000256" key="11">
    <source>
        <dbReference type="ARBA" id="ARBA00022967"/>
    </source>
</evidence>
<sequence>MNGERWHCYTVEETAAHLKADLSQGLTTHEAQKRLKLYGYNELPEKEKTIWWKTLLAQFQDFMVLVLLGATLISAIVGEYVDAITILAIVLLNALLGFVQEYRAERSIEALKQLTAPVATVIRNGFIQQVPARELVPGDVMVHESGDRLAADARIVEAYNFELEEAALTGESIPTRKMAEMQLTEDAPLGDRKNMLYAGTSITRGRGKSVVCATGLHSEVGRIAGMIHEAGDDTTPLQQRLEHLGRWLVWGCLAICLLVVVVGIFKGEPLFLMCMAGISLAVAAIPEGLPAIVTVCLTLGVQRMIKRNAIVRKLPAVETLGCVTVICSDKTGTLTQNAMTVRRIYQWDMTYEVTGGGYDIQGDILHRGEKLDVTRAPALKKCLEIGSLCNNSVIKRGSIGVGGLWRKKAEVWTVEGDPTEGALTVVAAKAGIWREEQEKSMQKVAEFPFESERRRMSVLYRDPASGLMLFTKGAPDTILHLCKYYLHGTKEQVLTAEIAEKILEMNESMASDSLRVLAMAYRRVPEDESGDLNPEQDLVFAGLAGMIDPPREEAKQAVALCRQAGIKTIMITGDHPKTAVAIAKELRIYYEGMHKSLSGSELDALSDKELYRIADTVTVYARVSPAHKLRIVKALRQRGHIVAMTGDGVNDAPAVKEADIGIAMGVTGTDVTKEASSMILADDNFASIVAAVEQGRGIYDNIRKFIRYLLSCNTGEVLIMFMATLVGLPLPLLPVQVLWVNLVTDGLPALALGLDPSEPNNMQRPPRLPNESLFSRGLGKRIMFRGIQIGLSTIFVFGAVYFWRNDLAAARTMAFTTLVFCQIFHVFECRSEMFNIFEIGFFSNLYLVFAVICSTIMQLMVIYTPALSNVFATVPLTVNDWLLVVAVSGWTMILNLVKYLFFRRRKMYFPAATKYT</sequence>
<dbReference type="InterPro" id="IPR006413">
    <property type="entry name" value="P-type_ATPase_IIA_PMR1"/>
</dbReference>
<dbReference type="NCBIfam" id="TIGR01522">
    <property type="entry name" value="ATPase-IIA2_Ca"/>
    <property type="match status" value="1"/>
</dbReference>
<dbReference type="Gene3D" id="3.40.1110.10">
    <property type="entry name" value="Calcium-transporting ATPase, cytoplasmic domain N"/>
    <property type="match status" value="1"/>
</dbReference>
<dbReference type="InterPro" id="IPR023214">
    <property type="entry name" value="HAD_sf"/>
</dbReference>
<dbReference type="SFLD" id="SFLDS00003">
    <property type="entry name" value="Haloacid_Dehalogenase"/>
    <property type="match status" value="1"/>
</dbReference>
<dbReference type="InterPro" id="IPR006068">
    <property type="entry name" value="ATPase_P-typ_cation-transptr_C"/>
</dbReference>
<comment type="catalytic activity">
    <reaction evidence="15">
        <text>Ca(2+)(in) + ATP + H2O = Ca(2+)(out) + ADP + phosphate + H(+)</text>
        <dbReference type="Rhea" id="RHEA:18105"/>
        <dbReference type="ChEBI" id="CHEBI:15377"/>
        <dbReference type="ChEBI" id="CHEBI:15378"/>
        <dbReference type="ChEBI" id="CHEBI:29108"/>
        <dbReference type="ChEBI" id="CHEBI:30616"/>
        <dbReference type="ChEBI" id="CHEBI:43474"/>
        <dbReference type="ChEBI" id="CHEBI:456216"/>
        <dbReference type="EC" id="7.2.2.10"/>
    </reaction>
</comment>
<dbReference type="EC" id="7.2.2.10" evidence="3"/>
<feature type="transmembrane region" description="Helical" evidence="16">
    <location>
        <begin position="705"/>
        <end position="730"/>
    </location>
</feature>
<evidence type="ECO:0000256" key="4">
    <source>
        <dbReference type="ARBA" id="ARBA00022448"/>
    </source>
</evidence>
<evidence type="ECO:0000256" key="6">
    <source>
        <dbReference type="ARBA" id="ARBA00022692"/>
    </source>
</evidence>
<dbReference type="FunFam" id="3.40.50.1000:FF:000001">
    <property type="entry name" value="Phospholipid-transporting ATPase IC"/>
    <property type="match status" value="1"/>
</dbReference>
<dbReference type="InterPro" id="IPR044492">
    <property type="entry name" value="P_typ_ATPase_HD_dom"/>
</dbReference>
<evidence type="ECO:0000259" key="17">
    <source>
        <dbReference type="SMART" id="SM00831"/>
    </source>
</evidence>
<evidence type="ECO:0000256" key="14">
    <source>
        <dbReference type="ARBA" id="ARBA00023136"/>
    </source>
</evidence>
<dbReference type="CDD" id="cd02089">
    <property type="entry name" value="P-type_ATPase_Ca_prok"/>
    <property type="match status" value="1"/>
</dbReference>
<feature type="transmembrane region" description="Helical" evidence="16">
    <location>
        <begin position="839"/>
        <end position="861"/>
    </location>
</feature>
<dbReference type="OrthoDB" id="9760802at2"/>
<dbReference type="InterPro" id="IPR004014">
    <property type="entry name" value="ATPase_P-typ_cation-transptr_N"/>
</dbReference>
<evidence type="ECO:0000256" key="2">
    <source>
        <dbReference type="ARBA" id="ARBA00005675"/>
    </source>
</evidence>
<dbReference type="FunFam" id="1.20.1110.10:FF:000065">
    <property type="entry name" value="Sarcoplasmic/endoplasmic reticulum calcium ATPase 1"/>
    <property type="match status" value="1"/>
</dbReference>
<evidence type="ECO:0000256" key="1">
    <source>
        <dbReference type="ARBA" id="ARBA00004127"/>
    </source>
</evidence>
<dbReference type="NCBIfam" id="TIGR01494">
    <property type="entry name" value="ATPase_P-type"/>
    <property type="match status" value="3"/>
</dbReference>
<dbReference type="InterPro" id="IPR005782">
    <property type="entry name" value="P-type_ATPase_IIA"/>
</dbReference>
<keyword evidence="10" id="KW-0460">Magnesium</keyword>
<feature type="transmembrane region" description="Helical" evidence="16">
    <location>
        <begin position="55"/>
        <end position="77"/>
    </location>
</feature>
<evidence type="ECO:0000256" key="12">
    <source>
        <dbReference type="ARBA" id="ARBA00022989"/>
    </source>
</evidence>
<dbReference type="Proteomes" id="UP000003240">
    <property type="component" value="Unassembled WGS sequence"/>
</dbReference>
<dbReference type="FunFam" id="3.40.50.1000:FF:000028">
    <property type="entry name" value="Calcium-transporting P-type ATPase, putative"/>
    <property type="match status" value="1"/>
</dbReference>
<name>F7NLD2_9FIRM</name>
<dbReference type="SFLD" id="SFLDG00002">
    <property type="entry name" value="C1.7:_P-type_atpase_like"/>
    <property type="match status" value="1"/>
</dbReference>
<dbReference type="Pfam" id="PF00689">
    <property type="entry name" value="Cation_ATPase_C"/>
    <property type="match status" value="1"/>
</dbReference>
<keyword evidence="14 16" id="KW-0472">Membrane</keyword>
<dbReference type="SMART" id="SM00831">
    <property type="entry name" value="Cation_ATPase_N"/>
    <property type="match status" value="1"/>
</dbReference>
<dbReference type="InterPro" id="IPR018303">
    <property type="entry name" value="ATPase_P-typ_P_site"/>
</dbReference>
<feature type="transmembrane region" description="Helical" evidence="16">
    <location>
        <begin position="782"/>
        <end position="803"/>
    </location>
</feature>
<comment type="caution">
    <text evidence="18">The sequence shown here is derived from an EMBL/GenBank/DDBJ whole genome shotgun (WGS) entry which is preliminary data.</text>
</comment>
<protein>
    <recommendedName>
        <fullName evidence="3">P-type Ca(2+) transporter</fullName>
        <ecNumber evidence="3">7.2.2.10</ecNumber>
    </recommendedName>
</protein>
<feature type="transmembrane region" description="Helical" evidence="16">
    <location>
        <begin position="881"/>
        <end position="901"/>
    </location>
</feature>
<dbReference type="SUPFAM" id="SSF81653">
    <property type="entry name" value="Calcium ATPase, transduction domain A"/>
    <property type="match status" value="1"/>
</dbReference>
<evidence type="ECO:0000256" key="7">
    <source>
        <dbReference type="ARBA" id="ARBA00022741"/>
    </source>
</evidence>
<dbReference type="InterPro" id="IPR036412">
    <property type="entry name" value="HAD-like_sf"/>
</dbReference>
<dbReference type="AlphaFoldDB" id="F7NLD2"/>
<reference evidence="18 19" key="1">
    <citation type="journal article" date="2011" name="EMBO J.">
        <title>Structural diversity of bacterial flagellar motors.</title>
        <authorList>
            <person name="Chen S."/>
            <person name="Beeby M."/>
            <person name="Murphy G.E."/>
            <person name="Leadbetter J.R."/>
            <person name="Hendrixson D.R."/>
            <person name="Briegel A."/>
            <person name="Li Z."/>
            <person name="Shi J."/>
            <person name="Tocheva E.I."/>
            <person name="Muller A."/>
            <person name="Dobro M.J."/>
            <person name="Jensen G.J."/>
        </authorList>
    </citation>
    <scope>NUCLEOTIDE SEQUENCE [LARGE SCALE GENOMIC DNA]</scope>
    <source>
        <strain evidence="18 19">DSM 6540</strain>
    </source>
</reference>
<dbReference type="InterPro" id="IPR023299">
    <property type="entry name" value="ATPase_P-typ_cyto_dom_N"/>
</dbReference>
<dbReference type="InterPro" id="IPR023298">
    <property type="entry name" value="ATPase_P-typ_TM_dom_sf"/>
</dbReference>
<evidence type="ECO:0000256" key="5">
    <source>
        <dbReference type="ARBA" id="ARBA00022568"/>
    </source>
</evidence>
<evidence type="ECO:0000256" key="3">
    <source>
        <dbReference type="ARBA" id="ARBA00012790"/>
    </source>
</evidence>
<keyword evidence="6 16" id="KW-0812">Transmembrane</keyword>
<dbReference type="InterPro" id="IPR008250">
    <property type="entry name" value="ATPase_P-typ_transduc_dom_A_sf"/>
</dbReference>
<feature type="transmembrane region" description="Helical" evidence="16">
    <location>
        <begin position="270"/>
        <end position="299"/>
    </location>
</feature>
<feature type="transmembrane region" description="Helical" evidence="16">
    <location>
        <begin position="247"/>
        <end position="264"/>
    </location>
</feature>
<comment type="subcellular location">
    <subcellularLocation>
        <location evidence="1">Endomembrane system</location>
        <topology evidence="1">Multi-pass membrane protein</topology>
    </subcellularLocation>
</comment>
<evidence type="ECO:0000256" key="8">
    <source>
        <dbReference type="ARBA" id="ARBA00022837"/>
    </source>
</evidence>
<evidence type="ECO:0000313" key="19">
    <source>
        <dbReference type="Proteomes" id="UP000003240"/>
    </source>
</evidence>
<dbReference type="GO" id="GO:0005388">
    <property type="term" value="F:P-type calcium transporter activity"/>
    <property type="evidence" value="ECO:0007669"/>
    <property type="project" value="UniProtKB-EC"/>
</dbReference>
<keyword evidence="7" id="KW-0547">Nucleotide-binding</keyword>
<keyword evidence="13" id="KW-0406">Ion transport</keyword>
<dbReference type="GO" id="GO:0012505">
    <property type="term" value="C:endomembrane system"/>
    <property type="evidence" value="ECO:0007669"/>
    <property type="project" value="UniProtKB-SubCell"/>
</dbReference>
<dbReference type="Gene3D" id="3.40.50.1000">
    <property type="entry name" value="HAD superfamily/HAD-like"/>
    <property type="match status" value="1"/>
</dbReference>
<keyword evidence="9" id="KW-0067">ATP-binding</keyword>
<dbReference type="GO" id="GO:0005524">
    <property type="term" value="F:ATP binding"/>
    <property type="evidence" value="ECO:0007669"/>
    <property type="project" value="UniProtKB-KW"/>
</dbReference>
<dbReference type="Gene3D" id="1.20.1110.10">
    <property type="entry name" value="Calcium-transporting ATPase, transmembrane domain"/>
    <property type="match status" value="1"/>
</dbReference>
<evidence type="ECO:0000256" key="9">
    <source>
        <dbReference type="ARBA" id="ARBA00022840"/>
    </source>
</evidence>
<keyword evidence="19" id="KW-1185">Reference proteome</keyword>
<organism evidence="18 19">
    <name type="scientific">Acetonema longum DSM 6540</name>
    <dbReference type="NCBI Taxonomy" id="1009370"/>
    <lineage>
        <taxon>Bacteria</taxon>
        <taxon>Bacillati</taxon>
        <taxon>Bacillota</taxon>
        <taxon>Negativicutes</taxon>
        <taxon>Acetonemataceae</taxon>
        <taxon>Acetonema</taxon>
    </lineage>
</organism>
<accession>F7NLD2</accession>
<evidence type="ECO:0000313" key="18">
    <source>
        <dbReference type="EMBL" id="EGO63237.1"/>
    </source>
</evidence>
<evidence type="ECO:0000256" key="13">
    <source>
        <dbReference type="ARBA" id="ARBA00023065"/>
    </source>
</evidence>
<dbReference type="eggNOG" id="COG0474">
    <property type="taxonomic scope" value="Bacteria"/>
</dbReference>
<dbReference type="GO" id="GO:0016887">
    <property type="term" value="F:ATP hydrolysis activity"/>
    <property type="evidence" value="ECO:0007669"/>
    <property type="project" value="InterPro"/>
</dbReference>
<dbReference type="NCBIfam" id="TIGR01116">
    <property type="entry name" value="ATPase-IIA1_Ca"/>
    <property type="match status" value="1"/>
</dbReference>
<dbReference type="RefSeq" id="WP_004573478.1">
    <property type="nucleotide sequence ID" value="NZ_AFGF01000126.1"/>
</dbReference>
<dbReference type="SUPFAM" id="SSF81660">
    <property type="entry name" value="Metal cation-transporting ATPase, ATP-binding domain N"/>
    <property type="match status" value="1"/>
</dbReference>
<gene>
    <name evidence="18" type="ORF">ALO_14522</name>
</gene>
<keyword evidence="11" id="KW-1278">Translocase</keyword>
<dbReference type="Pfam" id="PF13246">
    <property type="entry name" value="Cation_ATPase"/>
    <property type="match status" value="1"/>
</dbReference>
<feature type="transmembrane region" description="Helical" evidence="16">
    <location>
        <begin position="83"/>
        <end position="99"/>
    </location>
</feature>
<dbReference type="PROSITE" id="PS00154">
    <property type="entry name" value="ATPASE_E1_E2"/>
    <property type="match status" value="1"/>
</dbReference>
<dbReference type="PANTHER" id="PTHR42861">
    <property type="entry name" value="CALCIUM-TRANSPORTING ATPASE"/>
    <property type="match status" value="1"/>
</dbReference>
<keyword evidence="4" id="KW-0813">Transport</keyword>
<dbReference type="InterPro" id="IPR001757">
    <property type="entry name" value="P_typ_ATPase"/>
</dbReference>
<proteinExistence type="inferred from homology"/>
<dbReference type="GO" id="GO:0016020">
    <property type="term" value="C:membrane"/>
    <property type="evidence" value="ECO:0007669"/>
    <property type="project" value="InterPro"/>
</dbReference>
<dbReference type="Pfam" id="PF00690">
    <property type="entry name" value="Cation_ATPase_N"/>
    <property type="match status" value="1"/>
</dbReference>
<dbReference type="InterPro" id="IPR059000">
    <property type="entry name" value="ATPase_P-type_domA"/>
</dbReference>
<dbReference type="STRING" id="1009370.ALO_14522"/>
<evidence type="ECO:0000256" key="10">
    <source>
        <dbReference type="ARBA" id="ARBA00022842"/>
    </source>
</evidence>
<dbReference type="SUPFAM" id="SSF81665">
    <property type="entry name" value="Calcium ATPase, transmembrane domain M"/>
    <property type="match status" value="1"/>
</dbReference>
<comment type="similarity">
    <text evidence="2">Belongs to the cation transport ATPase (P-type) (TC 3.A.3) family. Type IIA subfamily.</text>
</comment>
<evidence type="ECO:0000256" key="16">
    <source>
        <dbReference type="SAM" id="Phobius"/>
    </source>
</evidence>